<dbReference type="EMBL" id="CP035503">
    <property type="protein sequence ID" value="QDL36728.1"/>
    <property type="molecule type" value="Genomic_DNA"/>
</dbReference>
<accession>A0A515D8J5</accession>
<keyword evidence="3" id="KW-1185">Reference proteome</keyword>
<organism evidence="2 3">
    <name type="scientific">Rhodoferax sediminis</name>
    <dbReference type="NCBI Taxonomy" id="2509614"/>
    <lineage>
        <taxon>Bacteria</taxon>
        <taxon>Pseudomonadati</taxon>
        <taxon>Pseudomonadota</taxon>
        <taxon>Betaproteobacteria</taxon>
        <taxon>Burkholderiales</taxon>
        <taxon>Comamonadaceae</taxon>
        <taxon>Rhodoferax</taxon>
    </lineage>
</organism>
<dbReference type="KEGG" id="rhf:EUB48_05005"/>
<proteinExistence type="predicted"/>
<gene>
    <name evidence="2" type="ORF">EUB48_05005</name>
</gene>
<name>A0A515D8J5_9BURK</name>
<dbReference type="Proteomes" id="UP000316798">
    <property type="component" value="Chromosome"/>
</dbReference>
<feature type="signal peptide" evidence="1">
    <location>
        <begin position="1"/>
        <end position="15"/>
    </location>
</feature>
<sequence>MMRPLILIAAVLVLAACGEKPQTLSSGVKLDAQAYTGPASPFTAAGWTPGDKTSWEQALKVRTQNGQNEYNKVN</sequence>
<dbReference type="RefSeq" id="WP_142817890.1">
    <property type="nucleotide sequence ID" value="NZ_CP035503.1"/>
</dbReference>
<keyword evidence="1" id="KW-0732">Signal</keyword>
<reference evidence="2 3" key="1">
    <citation type="submission" date="2019-01" db="EMBL/GenBank/DDBJ databases">
        <title>Genomic insights into a novel species Rhodoferax sp.</title>
        <authorList>
            <person name="Jin L."/>
        </authorList>
    </citation>
    <scope>NUCLEOTIDE SEQUENCE [LARGE SCALE GENOMIC DNA]</scope>
    <source>
        <strain evidence="2 3">CHu59-6-5</strain>
    </source>
</reference>
<dbReference type="OrthoDB" id="8662382at2"/>
<evidence type="ECO:0000313" key="2">
    <source>
        <dbReference type="EMBL" id="QDL36728.1"/>
    </source>
</evidence>
<dbReference type="AlphaFoldDB" id="A0A515D8J5"/>
<feature type="chain" id="PRO_5021969969" description="Lipoprotein" evidence="1">
    <location>
        <begin position="16"/>
        <end position="74"/>
    </location>
</feature>
<evidence type="ECO:0008006" key="4">
    <source>
        <dbReference type="Google" id="ProtNLM"/>
    </source>
</evidence>
<protein>
    <recommendedName>
        <fullName evidence="4">Lipoprotein</fullName>
    </recommendedName>
</protein>
<evidence type="ECO:0000256" key="1">
    <source>
        <dbReference type="SAM" id="SignalP"/>
    </source>
</evidence>
<evidence type="ECO:0000313" key="3">
    <source>
        <dbReference type="Proteomes" id="UP000316798"/>
    </source>
</evidence>
<dbReference type="PROSITE" id="PS51257">
    <property type="entry name" value="PROKAR_LIPOPROTEIN"/>
    <property type="match status" value="1"/>
</dbReference>